<reference evidence="1 2" key="1">
    <citation type="journal article" date="2021" name="Int. J. Syst. Evol. Microbiol.">
        <title>Capnocytophaga periodontitidis sp. nov., isolated from subgingival plaque of periodontitis patient.</title>
        <authorList>
            <person name="Zhang Y."/>
            <person name="Qiao D."/>
            <person name="Shi W."/>
            <person name="Wu D."/>
            <person name="Cai M."/>
        </authorList>
    </citation>
    <scope>NUCLEOTIDE SEQUENCE [LARGE SCALE GENOMIC DNA]</scope>
    <source>
        <strain evidence="1 2">051621</strain>
    </source>
</reference>
<evidence type="ECO:0000313" key="2">
    <source>
        <dbReference type="Proteomes" id="UP000641139"/>
    </source>
</evidence>
<proteinExistence type="predicted"/>
<organism evidence="1 2">
    <name type="scientific">Capnocytophaga periodontitidis</name>
    <dbReference type="NCBI Taxonomy" id="2795027"/>
    <lineage>
        <taxon>Bacteria</taxon>
        <taxon>Pseudomonadati</taxon>
        <taxon>Bacteroidota</taxon>
        <taxon>Flavobacteriia</taxon>
        <taxon>Flavobacteriales</taxon>
        <taxon>Flavobacteriaceae</taxon>
        <taxon>Capnocytophaga</taxon>
    </lineage>
</organism>
<name>A0ABS0SPP7_9FLAO</name>
<dbReference type="RefSeq" id="WP_198467248.1">
    <property type="nucleotide sequence ID" value="NZ_JAEFDC010000012.1"/>
</dbReference>
<protein>
    <recommendedName>
        <fullName evidence="3">Lipopolysaccharide biosynthesis protein</fullName>
    </recommendedName>
</protein>
<comment type="caution">
    <text evidence="1">The sequence shown here is derived from an EMBL/GenBank/DDBJ whole genome shotgun (WGS) entry which is preliminary data.</text>
</comment>
<evidence type="ECO:0000313" key="1">
    <source>
        <dbReference type="EMBL" id="MBI1647704.1"/>
    </source>
</evidence>
<dbReference type="EMBL" id="JAEFDC010000012">
    <property type="protein sequence ID" value="MBI1647704.1"/>
    <property type="molecule type" value="Genomic_DNA"/>
</dbReference>
<keyword evidence="2" id="KW-1185">Reference proteome</keyword>
<dbReference type="Proteomes" id="UP000641139">
    <property type="component" value="Unassembled WGS sequence"/>
</dbReference>
<evidence type="ECO:0008006" key="3">
    <source>
        <dbReference type="Google" id="ProtNLM"/>
    </source>
</evidence>
<gene>
    <name evidence="1" type="ORF">I7X30_11655</name>
</gene>
<sequence>MEKRKIIFIAPEFYDYHKIITEKLRELFGETFFFPERKTNGLYTLLNNINPKLINLYQKIYFFFIWQQVKKEENITDLFVIKGNKMPISFIKKLKKKFPNIRTTMYQWDSIKRYPYEYLIPCFDKSYTFDYKDFEQRKDLKFLQLFYTDDIKKIRDTKVSTLYNFFLFNSFSMERYDAIAKILYYCKKNNLAVKQFCYIPYRTFFKYKYLLRIPLDKSLLSFSPMNREEYIDCLSKCDIVVDINHSAQTGLSMRVTETYGAGKKILTTNKSIEKDPLYNKSWAQTFDINNIELSPFEKQERNSVTDELYIDNWLKTILR</sequence>
<accession>A0ABS0SPP7</accession>